<dbReference type="OrthoDB" id="2503928at2759"/>
<dbReference type="Pfam" id="PF09402">
    <property type="entry name" value="MSC"/>
    <property type="match status" value="1"/>
</dbReference>
<feature type="compositionally biased region" description="Basic and acidic residues" evidence="7">
    <location>
        <begin position="268"/>
        <end position="277"/>
    </location>
</feature>
<dbReference type="InterPro" id="IPR041885">
    <property type="entry name" value="MAN1_winged_helix_dom"/>
</dbReference>
<evidence type="ECO:0000256" key="2">
    <source>
        <dbReference type="ARBA" id="ARBA00022553"/>
    </source>
</evidence>
<feature type="compositionally biased region" description="Basic and acidic residues" evidence="7">
    <location>
        <begin position="170"/>
        <end position="184"/>
    </location>
</feature>
<dbReference type="GO" id="GO:0005637">
    <property type="term" value="C:nuclear inner membrane"/>
    <property type="evidence" value="ECO:0007669"/>
    <property type="project" value="UniProtKB-SubCell"/>
</dbReference>
<dbReference type="AlphaFoldDB" id="A0A162TLN0"/>
<dbReference type="GO" id="GO:0034399">
    <property type="term" value="C:nuclear periphery"/>
    <property type="evidence" value="ECO:0007669"/>
    <property type="project" value="TreeGrafter"/>
</dbReference>
<feature type="compositionally biased region" description="Acidic residues" evidence="7">
    <location>
        <begin position="257"/>
        <end position="267"/>
    </location>
</feature>
<dbReference type="GeneID" id="28993159"/>
<dbReference type="RefSeq" id="XP_018287562.1">
    <property type="nucleotide sequence ID" value="XM_018432253.1"/>
</dbReference>
<evidence type="ECO:0000256" key="4">
    <source>
        <dbReference type="ARBA" id="ARBA00022989"/>
    </source>
</evidence>
<protein>
    <recommendedName>
        <fullName evidence="9">Man1/Src1-like C-terminal domain-containing protein</fullName>
    </recommendedName>
</protein>
<evidence type="ECO:0000256" key="7">
    <source>
        <dbReference type="SAM" id="MobiDB-lite"/>
    </source>
</evidence>
<evidence type="ECO:0000256" key="6">
    <source>
        <dbReference type="ARBA" id="ARBA00023242"/>
    </source>
</evidence>
<dbReference type="InterPro" id="IPR018996">
    <property type="entry name" value="Man1/Src1-like_C"/>
</dbReference>
<dbReference type="InterPro" id="IPR044780">
    <property type="entry name" value="Heh2/Src1"/>
</dbReference>
<accession>A0A162TLN0</accession>
<dbReference type="VEuPathDB" id="FungiDB:PHYBLDRAFT_149312"/>
<feature type="region of interest" description="Disordered" evidence="7">
    <location>
        <begin position="225"/>
        <end position="277"/>
    </location>
</feature>
<feature type="compositionally biased region" description="Acidic residues" evidence="7">
    <location>
        <begin position="396"/>
        <end position="412"/>
    </location>
</feature>
<keyword evidence="4 8" id="KW-1133">Transmembrane helix</keyword>
<dbReference type="Gene3D" id="1.10.10.1180">
    <property type="entry name" value="MAN1, winged-helix domain"/>
    <property type="match status" value="1"/>
</dbReference>
<feature type="compositionally biased region" description="Polar residues" evidence="7">
    <location>
        <begin position="75"/>
        <end position="85"/>
    </location>
</feature>
<proteinExistence type="predicted"/>
<feature type="transmembrane region" description="Helical" evidence="8">
    <location>
        <begin position="502"/>
        <end position="523"/>
    </location>
</feature>
<evidence type="ECO:0000256" key="1">
    <source>
        <dbReference type="ARBA" id="ARBA00004540"/>
    </source>
</evidence>
<comment type="subcellular location">
    <subcellularLocation>
        <location evidence="1">Nucleus inner membrane</location>
    </subcellularLocation>
</comment>
<feature type="region of interest" description="Disordered" evidence="7">
    <location>
        <begin position="330"/>
        <end position="359"/>
    </location>
</feature>
<feature type="region of interest" description="Disordered" evidence="7">
    <location>
        <begin position="393"/>
        <end position="427"/>
    </location>
</feature>
<keyword evidence="3 8" id="KW-0812">Transmembrane</keyword>
<keyword evidence="5 8" id="KW-0472">Membrane</keyword>
<dbReference type="InParanoid" id="A0A162TLN0"/>
<evidence type="ECO:0000313" key="10">
    <source>
        <dbReference type="EMBL" id="OAD69522.1"/>
    </source>
</evidence>
<dbReference type="PANTHER" id="PTHR47808">
    <property type="entry name" value="INNER NUCLEAR MEMBRANE PROTEIN HEH2-RELATED"/>
    <property type="match status" value="1"/>
</dbReference>
<feature type="region of interest" description="Disordered" evidence="7">
    <location>
        <begin position="75"/>
        <end position="97"/>
    </location>
</feature>
<keyword evidence="11" id="KW-1185">Reference proteome</keyword>
<dbReference type="EMBL" id="KV440991">
    <property type="protein sequence ID" value="OAD69522.1"/>
    <property type="molecule type" value="Genomic_DNA"/>
</dbReference>
<evidence type="ECO:0000256" key="3">
    <source>
        <dbReference type="ARBA" id="ARBA00022692"/>
    </source>
</evidence>
<dbReference type="GO" id="GO:0071763">
    <property type="term" value="P:nuclear membrane organization"/>
    <property type="evidence" value="ECO:0007669"/>
    <property type="project" value="TreeGrafter"/>
</dbReference>
<feature type="region of interest" description="Disordered" evidence="7">
    <location>
        <begin position="165"/>
        <end position="184"/>
    </location>
</feature>
<keyword evidence="6" id="KW-0539">Nucleus</keyword>
<feature type="compositionally biased region" description="Low complexity" evidence="7">
    <location>
        <begin position="226"/>
        <end position="238"/>
    </location>
</feature>
<evidence type="ECO:0000256" key="5">
    <source>
        <dbReference type="ARBA" id="ARBA00023136"/>
    </source>
</evidence>
<feature type="domain" description="Man1/Src1-like C-terminal" evidence="9">
    <location>
        <begin position="513"/>
        <end position="833"/>
    </location>
</feature>
<dbReference type="PANTHER" id="PTHR47808:SF2">
    <property type="entry name" value="LEM DOMAIN-CONTAINING PROTEIN 2"/>
    <property type="match status" value="1"/>
</dbReference>
<dbReference type="Proteomes" id="UP000077315">
    <property type="component" value="Unassembled WGS sequence"/>
</dbReference>
<keyword evidence="2" id="KW-0597">Phosphoprotein</keyword>
<evidence type="ECO:0000259" key="9">
    <source>
        <dbReference type="Pfam" id="PF09402"/>
    </source>
</evidence>
<dbReference type="STRING" id="763407.A0A162TLN0"/>
<reference evidence="11" key="1">
    <citation type="submission" date="2015-06" db="EMBL/GenBank/DDBJ databases">
        <title>Expansion of signal transduction pathways in fungi by whole-genome duplication.</title>
        <authorList>
            <consortium name="DOE Joint Genome Institute"/>
            <person name="Corrochano L.M."/>
            <person name="Kuo A."/>
            <person name="Marcet-Houben M."/>
            <person name="Polaino S."/>
            <person name="Salamov A."/>
            <person name="Villalobos J.M."/>
            <person name="Alvarez M.I."/>
            <person name="Avalos J."/>
            <person name="Benito E.P."/>
            <person name="Benoit I."/>
            <person name="Burger G."/>
            <person name="Camino L.P."/>
            <person name="Canovas D."/>
            <person name="Cerda-Olmedo E."/>
            <person name="Cheng J.-F."/>
            <person name="Dominguez A."/>
            <person name="Elias M."/>
            <person name="Eslava A.P."/>
            <person name="Glaser F."/>
            <person name="Grimwood J."/>
            <person name="Gutierrez G."/>
            <person name="Heitman J."/>
            <person name="Henrissat B."/>
            <person name="Iturriaga E.A."/>
            <person name="Lang B.F."/>
            <person name="Lavin J.L."/>
            <person name="Lee S."/>
            <person name="Li W."/>
            <person name="Lindquist E."/>
            <person name="Lopez-Garcia S."/>
            <person name="Luque E.M."/>
            <person name="Marcos A.T."/>
            <person name="Martin J."/>
            <person name="McCluskey K."/>
            <person name="Medina H.R."/>
            <person name="Miralles-Duran A."/>
            <person name="Miyazaki A."/>
            <person name="Munoz-Torres E."/>
            <person name="Oguiza J.A."/>
            <person name="Ohm R."/>
            <person name="Olmedo M."/>
            <person name="Orejas M."/>
            <person name="Ortiz-Castellanos L."/>
            <person name="Pisabarro A.G."/>
            <person name="Rodriguez-Romero J."/>
            <person name="Ruiz-Herrera J."/>
            <person name="Ruiz-Vazquez R."/>
            <person name="Sanz C."/>
            <person name="Schackwitz W."/>
            <person name="Schmutz J."/>
            <person name="Shahriari M."/>
            <person name="Shelest E."/>
            <person name="Silva-Franco F."/>
            <person name="Soanes D."/>
            <person name="Syed K."/>
            <person name="Tagua V.G."/>
            <person name="Talbot N.J."/>
            <person name="Thon M."/>
            <person name="De vries R.P."/>
            <person name="Wiebenga A."/>
            <person name="Yadav J.S."/>
            <person name="Braun E.L."/>
            <person name="Baker S."/>
            <person name="Garre V."/>
            <person name="Horwitz B."/>
            <person name="Torres-Martinez S."/>
            <person name="Idnurm A."/>
            <person name="Herrera-Estrella A."/>
            <person name="Gabaldon T."/>
            <person name="Grigoriev I.V."/>
        </authorList>
    </citation>
    <scope>NUCLEOTIDE SEQUENCE [LARGE SCALE GENOMIC DNA]</scope>
    <source>
        <strain evidence="11">NRRL 1555(-)</strain>
    </source>
</reference>
<evidence type="ECO:0000256" key="8">
    <source>
        <dbReference type="SAM" id="Phobius"/>
    </source>
</evidence>
<feature type="transmembrane region" description="Helical" evidence="8">
    <location>
        <begin position="714"/>
        <end position="735"/>
    </location>
</feature>
<sequence length="834" mass="95323">MKDTTFTYPKNFQFLDKDFTPHSLEDYQLRELLLRQGITIPEDASWEDCILLFDKYIVPRREALIRMLGNSWSSVTKGGSSNQDWPSLPAPPGWPKRDQDGFAIPYPRSGNTEDSTQFETQKSNSLTDLFSFGTSNHNASDESVTDEESNTFWSFIRRNIPLLSTSNSERTSDNNKHDSRQDDYAKQVMDPSRNQMDIANSVIDESINSAKKIYSLDAMISKLWPSQSHSSGDSGSPELEAEELVESYEWRRSPSLEAEEISADEAAEAARQEAEEQLQKANELRSLRTVLRQWRNPNLAPIGTNPTSVLERFAMLAKLFPDRNDLFFRNSPNESSSKEMVPHRFGSSTKELVRSSDRSIRSNAVSREVNYRPRGIYVPECDENELTYNGESLFSSEDESCADESEDYDSSDDSNYTPLDVDGTVSNDRFKEEKHSIDEDEVLGLFDDLKQHIYRIQPILDYTRDDSEYQETPPIIHVPKQNPIARYLRHAVQMSKNAKQSILLSIVPLTSILLMAMILICIARNRNGYCDSAKTLNRSIVDGEPIHHGFSLACIPCPPNGVCFFGELQCPTLYKRRRAWYNPFGFLPVADRCVLDAVVAKRVKLIERTIRRTLYAAQGKLLCDAVKKGNGDVTNTYASIHVDDLTQRLRNSKELISKMSKSQLEDLIPIALKSVLTNENIFYWNTDGNATYSTNKAYCTLGCRILLFYATMSIFTKFCLILGALLFCASLPFMYRLFISYKEKRQVNKLVSEIIKTLKNQHKKHSENPTENPHKYCSVPYLRVALMDSVNIKDVQKALSVWEKAERELQKSPNIIRRFLEENGEAYETWEYVA</sequence>
<organism evidence="10 11">
    <name type="scientific">Phycomyces blakesleeanus (strain ATCC 8743b / DSM 1359 / FGSC 10004 / NBRC 33097 / NRRL 1555)</name>
    <dbReference type="NCBI Taxonomy" id="763407"/>
    <lineage>
        <taxon>Eukaryota</taxon>
        <taxon>Fungi</taxon>
        <taxon>Fungi incertae sedis</taxon>
        <taxon>Mucoromycota</taxon>
        <taxon>Mucoromycotina</taxon>
        <taxon>Mucoromycetes</taxon>
        <taxon>Mucorales</taxon>
        <taxon>Phycomycetaceae</taxon>
        <taxon>Phycomyces</taxon>
    </lineage>
</organism>
<gene>
    <name evidence="10" type="ORF">PHYBLDRAFT_149312</name>
</gene>
<dbReference type="GO" id="GO:0005783">
    <property type="term" value="C:endoplasmic reticulum"/>
    <property type="evidence" value="ECO:0007669"/>
    <property type="project" value="TreeGrafter"/>
</dbReference>
<name>A0A162TLN0_PHYB8</name>
<evidence type="ECO:0000313" key="11">
    <source>
        <dbReference type="Proteomes" id="UP000077315"/>
    </source>
</evidence>
<dbReference type="GO" id="GO:0003682">
    <property type="term" value="F:chromatin binding"/>
    <property type="evidence" value="ECO:0007669"/>
    <property type="project" value="InterPro"/>
</dbReference>